<dbReference type="InterPro" id="IPR036565">
    <property type="entry name" value="Mur-like_cat_sf"/>
</dbReference>
<dbReference type="GeneID" id="35120097"/>
<dbReference type="RefSeq" id="WP_100904691.1">
    <property type="nucleotide sequence ID" value="NZ_CP017766.1"/>
</dbReference>
<dbReference type="EMBL" id="JABBYL010000011">
    <property type="protein sequence ID" value="NMO08843.1"/>
    <property type="molecule type" value="Genomic_DNA"/>
</dbReference>
<feature type="domain" description="Mur ligase central" evidence="5">
    <location>
        <begin position="111"/>
        <end position="300"/>
    </location>
</feature>
<dbReference type="GO" id="GO:0005524">
    <property type="term" value="F:ATP binding"/>
    <property type="evidence" value="ECO:0007669"/>
    <property type="project" value="UniProtKB-KW"/>
</dbReference>
<dbReference type="Pfam" id="PF08245">
    <property type="entry name" value="Mur_ligase_M"/>
    <property type="match status" value="1"/>
</dbReference>
<reference evidence="7 9" key="2">
    <citation type="submission" date="2020-04" db="EMBL/GenBank/DDBJ databases">
        <title>Draft genome of Methanobacterium subterraneum isolated from animal feces.</title>
        <authorList>
            <person name="Ouboter H.T."/>
            <person name="Berger S."/>
            <person name="Gungor E."/>
            <person name="Jetten M.S.M."/>
            <person name="Welte C.U."/>
        </authorList>
    </citation>
    <scope>NUCLEOTIDE SEQUENCE [LARGE SCALE GENOMIC DNA]</scope>
    <source>
        <strain evidence="7">HO_2020</strain>
    </source>
</reference>
<dbReference type="AlphaFoldDB" id="A0A2H4V9E1"/>
<dbReference type="GO" id="GO:0004326">
    <property type="term" value="F:tetrahydrofolylpolyglutamate synthase activity"/>
    <property type="evidence" value="ECO:0007669"/>
    <property type="project" value="InterPro"/>
</dbReference>
<dbReference type="PANTHER" id="PTHR43445:SF3">
    <property type="entry name" value="UDP-N-ACETYLMURAMATE--L-ALANINE LIGASE"/>
    <property type="match status" value="1"/>
</dbReference>
<dbReference type="PANTHER" id="PTHR43445">
    <property type="entry name" value="UDP-N-ACETYLMURAMATE--L-ALANINE LIGASE-RELATED"/>
    <property type="match status" value="1"/>
</dbReference>
<keyword evidence="3" id="KW-0067">ATP-binding</keyword>
<feature type="domain" description="Mur ligase C-terminal" evidence="4">
    <location>
        <begin position="324"/>
        <end position="456"/>
    </location>
</feature>
<evidence type="ECO:0000313" key="7">
    <source>
        <dbReference type="EMBL" id="NMO08843.1"/>
    </source>
</evidence>
<dbReference type="Proteomes" id="UP000591058">
    <property type="component" value="Unassembled WGS sequence"/>
</dbReference>
<dbReference type="InterPro" id="IPR036615">
    <property type="entry name" value="Mur_ligase_C_dom_sf"/>
</dbReference>
<dbReference type="InterPro" id="IPR004101">
    <property type="entry name" value="Mur_ligase_C"/>
</dbReference>
<dbReference type="InterPro" id="IPR018109">
    <property type="entry name" value="Folylpolyglutamate_synth_CS"/>
</dbReference>
<dbReference type="Gene3D" id="3.90.190.20">
    <property type="entry name" value="Mur ligase, C-terminal domain"/>
    <property type="match status" value="1"/>
</dbReference>
<dbReference type="PROSITE" id="PS01011">
    <property type="entry name" value="FOLYLPOLYGLU_SYNT_1"/>
    <property type="match status" value="1"/>
</dbReference>
<dbReference type="OrthoDB" id="75177at2157"/>
<organism evidence="6 8">
    <name type="scientific">Methanobacterium subterraneum</name>
    <dbReference type="NCBI Taxonomy" id="59277"/>
    <lineage>
        <taxon>Archaea</taxon>
        <taxon>Methanobacteriati</taxon>
        <taxon>Methanobacteriota</taxon>
        <taxon>Methanomada group</taxon>
        <taxon>Methanobacteria</taxon>
        <taxon>Methanobacteriales</taxon>
        <taxon>Methanobacteriaceae</taxon>
        <taxon>Methanobacterium</taxon>
    </lineage>
</organism>
<dbReference type="SUPFAM" id="SSF53623">
    <property type="entry name" value="MurD-like peptide ligases, catalytic domain"/>
    <property type="match status" value="1"/>
</dbReference>
<keyword evidence="1 7" id="KW-0436">Ligase</keyword>
<dbReference type="Gene3D" id="3.40.1190.10">
    <property type="entry name" value="Mur-like, catalytic domain"/>
    <property type="match status" value="1"/>
</dbReference>
<dbReference type="Proteomes" id="UP000232806">
    <property type="component" value="Chromosome"/>
</dbReference>
<evidence type="ECO:0000256" key="3">
    <source>
        <dbReference type="ARBA" id="ARBA00022840"/>
    </source>
</evidence>
<gene>
    <name evidence="6" type="ORF">BK007_00880</name>
    <name evidence="7" type="ORF">HG719_03185</name>
</gene>
<evidence type="ECO:0000313" key="8">
    <source>
        <dbReference type="Proteomes" id="UP000232806"/>
    </source>
</evidence>
<dbReference type="InterPro" id="IPR013221">
    <property type="entry name" value="Mur_ligase_cen"/>
</dbReference>
<proteinExistence type="predicted"/>
<protein>
    <submittedName>
        <fullName evidence="7">Mur ligase family protein</fullName>
    </submittedName>
    <submittedName>
        <fullName evidence="6">UDP-N-acetylmuramyl peptide synthase</fullName>
    </submittedName>
</protein>
<accession>A0A2H4V9E1</accession>
<reference evidence="6 8" key="1">
    <citation type="submission" date="2016-10" db="EMBL/GenBank/DDBJ databases">
        <title>Comparative genomics between deep and shallow subseafloor isolates.</title>
        <authorList>
            <person name="Ishii S."/>
            <person name="Miller J.R."/>
            <person name="Sutton G."/>
            <person name="Suzuki S."/>
            <person name="Methe B."/>
            <person name="Inagaki F."/>
            <person name="Imachi H."/>
        </authorList>
    </citation>
    <scope>NUCLEOTIDE SEQUENCE [LARGE SCALE GENOMIC DNA]</scope>
    <source>
        <strain evidence="6 8">MO-MB1</strain>
    </source>
</reference>
<keyword evidence="2" id="KW-0547">Nucleotide-binding</keyword>
<evidence type="ECO:0000313" key="9">
    <source>
        <dbReference type="Proteomes" id="UP000591058"/>
    </source>
</evidence>
<evidence type="ECO:0000313" key="6">
    <source>
        <dbReference type="EMBL" id="AUB54716.1"/>
    </source>
</evidence>
<dbReference type="Pfam" id="PF02875">
    <property type="entry name" value="Mur_ligase_C"/>
    <property type="match status" value="1"/>
</dbReference>
<evidence type="ECO:0000259" key="4">
    <source>
        <dbReference type="Pfam" id="PF02875"/>
    </source>
</evidence>
<evidence type="ECO:0000256" key="2">
    <source>
        <dbReference type="ARBA" id="ARBA00022741"/>
    </source>
</evidence>
<dbReference type="InterPro" id="IPR050061">
    <property type="entry name" value="MurCDEF_pg_biosynth"/>
</dbReference>
<sequence>MKELTTLKLAQKCQGKLIGINQIVNGKFNILKDAGKGDMVVRHWIDETGVEIASRNGASCIITQNTRGNALQIAEKFKIPIILTERIEFANAFAIRWALETYAPNTLRIVVTGTNGKSTTTHMIHTILKEAGYTAHTNTDSESEFNTLIDPMVAKQIAEFEGDLEAVVLEVSEVQGWDDRNMEDHAHLMTRAIQPQVVVLTNVALDHIGLVNSLEEASREISSALKGFKGDCVVLNHDDPLIRDMQSMVPSTSKVVFYGSRTNVEFRKEGIFFQGKLLIPLEDLPFKSPHFIQNTLAAVSTALALKITPEVIRRAVSSYQPLKRRFTVLGTDPLIIDDFAHNPEGIKATIKSAAGLASGKFHLVCAIRGSRGESLNQLNAQAVAKSIKEVKYNLIITSSQDVVDNANWVKPSEKKVFIEVLQKEGINYIHYDTLIEALKKALKSAKNNETILLIGAQGMDPASDVLQNIT</sequence>
<name>A0A2H4V9E1_9EURY</name>
<evidence type="ECO:0000259" key="5">
    <source>
        <dbReference type="Pfam" id="PF08245"/>
    </source>
</evidence>
<dbReference type="EMBL" id="CP017766">
    <property type="protein sequence ID" value="AUB54716.1"/>
    <property type="molecule type" value="Genomic_DNA"/>
</dbReference>
<evidence type="ECO:0000256" key="1">
    <source>
        <dbReference type="ARBA" id="ARBA00022598"/>
    </source>
</evidence>
<dbReference type="SUPFAM" id="SSF53244">
    <property type="entry name" value="MurD-like peptide ligases, peptide-binding domain"/>
    <property type="match status" value="1"/>
</dbReference>